<dbReference type="PANTHER" id="PTHR11216">
    <property type="entry name" value="EH DOMAIN"/>
    <property type="match status" value="1"/>
</dbReference>
<feature type="region of interest" description="Disordered" evidence="1">
    <location>
        <begin position="665"/>
        <end position="760"/>
    </location>
</feature>
<feature type="compositionally biased region" description="Polar residues" evidence="1">
    <location>
        <begin position="1299"/>
        <end position="1308"/>
    </location>
</feature>
<dbReference type="InterPro" id="IPR011992">
    <property type="entry name" value="EF-hand-dom_pair"/>
</dbReference>
<dbReference type="Pfam" id="PF12763">
    <property type="entry name" value="EH"/>
    <property type="match status" value="3"/>
</dbReference>
<dbReference type="GeneID" id="37016026"/>
<dbReference type="GO" id="GO:0006897">
    <property type="term" value="P:endocytosis"/>
    <property type="evidence" value="ECO:0007669"/>
    <property type="project" value="TreeGrafter"/>
</dbReference>
<feature type="region of interest" description="Disordered" evidence="1">
    <location>
        <begin position="785"/>
        <end position="1429"/>
    </location>
</feature>
<name>A0A316U5U2_9BASI</name>
<feature type="compositionally biased region" description="Polar residues" evidence="1">
    <location>
        <begin position="1319"/>
        <end position="1331"/>
    </location>
</feature>
<dbReference type="PROSITE" id="PS50222">
    <property type="entry name" value="EF_HAND_2"/>
    <property type="match status" value="1"/>
</dbReference>
<dbReference type="Gene3D" id="1.10.8.10">
    <property type="entry name" value="DNA helicase RuvA subunit, C-terminal domain"/>
    <property type="match status" value="1"/>
</dbReference>
<evidence type="ECO:0008006" key="7">
    <source>
        <dbReference type="Google" id="ProtNLM"/>
    </source>
</evidence>
<feature type="compositionally biased region" description="Polar residues" evidence="1">
    <location>
        <begin position="1274"/>
        <end position="1289"/>
    </location>
</feature>
<feature type="compositionally biased region" description="Polar residues" evidence="1">
    <location>
        <begin position="1039"/>
        <end position="1061"/>
    </location>
</feature>
<dbReference type="GO" id="GO:0005509">
    <property type="term" value="F:calcium ion binding"/>
    <property type="evidence" value="ECO:0007669"/>
    <property type="project" value="InterPro"/>
</dbReference>
<dbReference type="CDD" id="cd14270">
    <property type="entry name" value="UBA"/>
    <property type="match status" value="1"/>
</dbReference>
<feature type="compositionally biased region" description="Basic and acidic residues" evidence="1">
    <location>
        <begin position="919"/>
        <end position="928"/>
    </location>
</feature>
<dbReference type="GO" id="GO:0016197">
    <property type="term" value="P:endosomal transport"/>
    <property type="evidence" value="ECO:0007669"/>
    <property type="project" value="TreeGrafter"/>
</dbReference>
<accession>A0A316U5U2</accession>
<dbReference type="Proteomes" id="UP000245942">
    <property type="component" value="Unassembled WGS sequence"/>
</dbReference>
<feature type="domain" description="UBA" evidence="2">
    <location>
        <begin position="1419"/>
        <end position="1460"/>
    </location>
</feature>
<feature type="region of interest" description="Disordered" evidence="1">
    <location>
        <begin position="275"/>
        <end position="302"/>
    </location>
</feature>
<feature type="compositionally biased region" description="Low complexity" evidence="1">
    <location>
        <begin position="1116"/>
        <end position="1128"/>
    </location>
</feature>
<feature type="compositionally biased region" description="Polar residues" evidence="1">
    <location>
        <begin position="965"/>
        <end position="977"/>
    </location>
</feature>
<dbReference type="Gene3D" id="1.10.238.10">
    <property type="entry name" value="EF-hand"/>
    <property type="match status" value="3"/>
</dbReference>
<dbReference type="InterPro" id="IPR009060">
    <property type="entry name" value="UBA-like_sf"/>
</dbReference>
<feature type="compositionally biased region" description="Polar residues" evidence="1">
    <location>
        <begin position="790"/>
        <end position="802"/>
    </location>
</feature>
<dbReference type="PROSITE" id="PS50031">
    <property type="entry name" value="EH"/>
    <property type="match status" value="3"/>
</dbReference>
<reference evidence="5 6" key="1">
    <citation type="journal article" date="2018" name="Mol. Biol. Evol.">
        <title>Broad Genomic Sampling Reveals a Smut Pathogenic Ancestry of the Fungal Clade Ustilaginomycotina.</title>
        <authorList>
            <person name="Kijpornyongpan T."/>
            <person name="Mondo S.J."/>
            <person name="Barry K."/>
            <person name="Sandor L."/>
            <person name="Lee J."/>
            <person name="Lipzen A."/>
            <person name="Pangilinan J."/>
            <person name="LaButti K."/>
            <person name="Hainaut M."/>
            <person name="Henrissat B."/>
            <person name="Grigoriev I.V."/>
            <person name="Spatafora J.W."/>
            <person name="Aime M.C."/>
        </authorList>
    </citation>
    <scope>NUCLEOTIDE SEQUENCE [LARGE SCALE GENOMIC DNA]</scope>
    <source>
        <strain evidence="5 6">MCA 4718</strain>
    </source>
</reference>
<feature type="domain" description="EH" evidence="3">
    <location>
        <begin position="25"/>
        <end position="119"/>
    </location>
</feature>
<dbReference type="GO" id="GO:0005886">
    <property type="term" value="C:plasma membrane"/>
    <property type="evidence" value="ECO:0007669"/>
    <property type="project" value="TreeGrafter"/>
</dbReference>
<feature type="domain" description="EH" evidence="3">
    <location>
        <begin position="328"/>
        <end position="417"/>
    </location>
</feature>
<feature type="compositionally biased region" description="Polar residues" evidence="1">
    <location>
        <begin position="1251"/>
        <end position="1260"/>
    </location>
</feature>
<dbReference type="CDD" id="cd00052">
    <property type="entry name" value="EH"/>
    <property type="match status" value="3"/>
</dbReference>
<evidence type="ECO:0000259" key="4">
    <source>
        <dbReference type="PROSITE" id="PS50222"/>
    </source>
</evidence>
<dbReference type="SMART" id="SM00027">
    <property type="entry name" value="EH"/>
    <property type="match status" value="3"/>
</dbReference>
<feature type="compositionally biased region" description="Basic and acidic residues" evidence="1">
    <location>
        <begin position="675"/>
        <end position="690"/>
    </location>
</feature>
<feature type="compositionally biased region" description="Low complexity" evidence="1">
    <location>
        <begin position="1141"/>
        <end position="1163"/>
    </location>
</feature>
<feature type="compositionally biased region" description="Low complexity" evidence="1">
    <location>
        <begin position="290"/>
        <end position="302"/>
    </location>
</feature>
<feature type="region of interest" description="Disordered" evidence="1">
    <location>
        <begin position="1"/>
        <end position="20"/>
    </location>
</feature>
<dbReference type="SUPFAM" id="SSF46934">
    <property type="entry name" value="UBA-like"/>
    <property type="match status" value="1"/>
</dbReference>
<dbReference type="PROSITE" id="PS50030">
    <property type="entry name" value="UBA"/>
    <property type="match status" value="1"/>
</dbReference>
<gene>
    <name evidence="5" type="ORF">BCV69DRAFT_299065</name>
</gene>
<dbReference type="GO" id="GO:0005737">
    <property type="term" value="C:cytoplasm"/>
    <property type="evidence" value="ECO:0007669"/>
    <property type="project" value="TreeGrafter"/>
</dbReference>
<feature type="compositionally biased region" description="Low complexity" evidence="1">
    <location>
        <begin position="1358"/>
        <end position="1372"/>
    </location>
</feature>
<dbReference type="InterPro" id="IPR002048">
    <property type="entry name" value="EF_hand_dom"/>
</dbReference>
<dbReference type="Pfam" id="PF00627">
    <property type="entry name" value="UBA"/>
    <property type="match status" value="1"/>
</dbReference>
<evidence type="ECO:0000259" key="3">
    <source>
        <dbReference type="PROSITE" id="PS50031"/>
    </source>
</evidence>
<evidence type="ECO:0000313" key="5">
    <source>
        <dbReference type="EMBL" id="PWN20582.1"/>
    </source>
</evidence>
<feature type="domain" description="EH" evidence="3">
    <location>
        <begin position="147"/>
        <end position="237"/>
    </location>
</feature>
<dbReference type="PANTHER" id="PTHR11216:SF170">
    <property type="entry name" value="DYNAMIN ASSOCIATED PROTEIN 160, ISOFORM D"/>
    <property type="match status" value="1"/>
</dbReference>
<sequence length="1461" mass="147669">MARPSPATPGGGGSGANNLQLSPPERLAFAHYFSLADPSNSGIVQGSAAVPFFAKARLAPAVLGQIWSIADSTNNGFLTAPTFSVALRLIGHAQRGETPDEVLISKPGPPPILEGIQLPNLPPAGTPLSPQRTGSAQTPGIEIKPDDRARYTRIFATAGPSGGLLDGEKAKDIFVKSKLPFDKLGAIWNLADTKSRGALDLTDFVIGMYFIQGSMSGSISAIPPTLPQGLYEAAAGGSAGYPSSPLRAQTTGPSAIPRQLTGQQYGGGNAPLHNATLSPTHTGARGMSVSGAGSPALGSGALGPQRTGQGFGGPFGSSMSDWAVNAEEKAKADRFFDGLDTEKKGVLDGQVVVPFFMQSKLSEQVLANIWDLSDITQTGSLGRDEFAVAMYLINAALTGTEVPQELPANLVPPSLRGQKLPEAVNPQQTDTQKDLFSLMDDDDEPTSLPISAASAFAAPTAGAPLAAGASVPPPSRSAVGSPFDEDAFFGGDSTAARVGSPPAAGSRSTPAPNAQLPIDQSAEFGNKTLQLNSTERAVSDLQSRRSGLETGIAQGASSLAELESRLSTVRSTHETESRLVKELEARKEKQAGELKTLRDELISGESELSRLKGEKDEIEQQVMHDREEIRTTKKNLSEVQTELTALRAEVEKLKKDARQQKGMVAIGKKQLSTAEGEREKLQTEKAEHLAAAETASRDAGPAGYGQDEVEAPQEEATVPGGLEAVKSPAASVRSNNPFDRFKASSPAPPQSNSAASPSLSAATIGAGAAAGVGAAVVGAGAMHLAESHQGMEQQTTDSQSRGIGNDATEDPWNTSASPNPTSQSVAPVQSTQHDAFDDAFGDDFAPSSTAAPQAAAATGSNSAAFDDAFGDFDDPPNAASTGVSSIDNTASEGLTTTAPASTADEPSSDEEALPATIVDKGKSPARDIDADDTLSSGDEDDGPEDLENEGRGYRGYAAGLGDSGLGSTQANDLNDPSQAGDAATSVLPSAGSTAQAEERFPELPSGASLEPSAANVGSAGVGQDVDTLPSRGDFAGAMPSSTSYQSTGAASGFVSTQNTGVSDAFVDAPSGDYSPAQRASEGLSSSVLPLAASRPGPPPVTDSTRSLAGSAIADTSASSRPLSPSSSLKTRRAAPPPPVRSTSGSTTTTTATTTAAQPAAGQSMGTTGSKDTSFDDFEASFADLGPVKETAGQRSVAGGAAPSSTGSGGFEDAFDDDADFDFVPSFGSGAQPSAAAGGQGGMGAQQPFGSGVTQSTTTDSAFDGFDDAFGGAPQQGSTTSAAPQRTSTGGAAPPINFGSYGNFSPSTQTGRGGGATGANTSHSGGTDSSAFSFEDAFAPSADGTGAPTAAPVSSSGGAPDSNYNYNSSASYYAPPPGPPPPETAAPAGAGSGSGSGLSVPQSGNSASAGSGAPRASPALADDAPPVRQLAGMGFPRHKVIAALEKSNYRVEKALERLLAES</sequence>
<feature type="compositionally biased region" description="Acidic residues" evidence="1">
    <location>
        <begin position="929"/>
        <end position="947"/>
    </location>
</feature>
<feature type="compositionally biased region" description="Polar residues" evidence="1">
    <location>
        <begin position="986"/>
        <end position="995"/>
    </location>
</feature>
<dbReference type="EMBL" id="KZ819327">
    <property type="protein sequence ID" value="PWN20582.1"/>
    <property type="molecule type" value="Genomic_DNA"/>
</dbReference>
<dbReference type="STRING" id="1684307.A0A316U5U2"/>
<evidence type="ECO:0000313" key="6">
    <source>
        <dbReference type="Proteomes" id="UP000245942"/>
    </source>
</evidence>
<feature type="compositionally biased region" description="Low complexity" evidence="1">
    <location>
        <begin position="842"/>
        <end position="867"/>
    </location>
</feature>
<dbReference type="InterPro" id="IPR000261">
    <property type="entry name" value="EH_dom"/>
</dbReference>
<feature type="compositionally biased region" description="Pro residues" evidence="1">
    <location>
        <begin position="1373"/>
        <end position="1383"/>
    </location>
</feature>
<feature type="compositionally biased region" description="Low complexity" evidence="1">
    <location>
        <begin position="750"/>
        <end position="760"/>
    </location>
</feature>
<dbReference type="RefSeq" id="XP_025347742.1">
    <property type="nucleotide sequence ID" value="XM_025494292.1"/>
</dbReference>
<evidence type="ECO:0000256" key="1">
    <source>
        <dbReference type="SAM" id="MobiDB-lite"/>
    </source>
</evidence>
<feature type="region of interest" description="Disordered" evidence="1">
    <location>
        <begin position="464"/>
        <end position="516"/>
    </location>
</feature>
<feature type="compositionally biased region" description="Low complexity" evidence="1">
    <location>
        <begin position="1396"/>
        <end position="1418"/>
    </location>
</feature>
<evidence type="ECO:0000259" key="2">
    <source>
        <dbReference type="PROSITE" id="PS50030"/>
    </source>
</evidence>
<feature type="compositionally biased region" description="Polar residues" evidence="1">
    <location>
        <begin position="811"/>
        <end position="833"/>
    </location>
</feature>
<proteinExistence type="predicted"/>
<feature type="compositionally biased region" description="Low complexity" evidence="1">
    <location>
        <begin position="1261"/>
        <end position="1272"/>
    </location>
</feature>
<dbReference type="SMART" id="SM00165">
    <property type="entry name" value="UBA"/>
    <property type="match status" value="1"/>
</dbReference>
<organism evidence="5 6">
    <name type="scientific">Pseudomicrostroma glucosiphilum</name>
    <dbReference type="NCBI Taxonomy" id="1684307"/>
    <lineage>
        <taxon>Eukaryota</taxon>
        <taxon>Fungi</taxon>
        <taxon>Dikarya</taxon>
        <taxon>Basidiomycota</taxon>
        <taxon>Ustilaginomycotina</taxon>
        <taxon>Exobasidiomycetes</taxon>
        <taxon>Microstromatales</taxon>
        <taxon>Microstromatales incertae sedis</taxon>
        <taxon>Pseudomicrostroma</taxon>
    </lineage>
</organism>
<feature type="compositionally biased region" description="Polar residues" evidence="1">
    <location>
        <begin position="880"/>
        <end position="900"/>
    </location>
</feature>
<dbReference type="SUPFAM" id="SSF47473">
    <property type="entry name" value="EF-hand"/>
    <property type="match status" value="3"/>
</dbReference>
<feature type="compositionally biased region" description="Low complexity" evidence="1">
    <location>
        <begin position="1221"/>
        <end position="1236"/>
    </location>
</feature>
<feature type="domain" description="EF-hand" evidence="4">
    <location>
        <begin position="361"/>
        <end position="396"/>
    </location>
</feature>
<dbReference type="OrthoDB" id="524326at2759"/>
<dbReference type="InterPro" id="IPR015940">
    <property type="entry name" value="UBA"/>
</dbReference>
<protein>
    <recommendedName>
        <fullName evidence="7">UBA domain-containing protein</fullName>
    </recommendedName>
</protein>
<keyword evidence="6" id="KW-1185">Reference proteome</keyword>